<dbReference type="Proteomes" id="UP001500221">
    <property type="component" value="Unassembled WGS sequence"/>
</dbReference>
<reference evidence="3" key="1">
    <citation type="journal article" date="2019" name="Int. J. Syst. Evol. Microbiol.">
        <title>The Global Catalogue of Microorganisms (GCM) 10K type strain sequencing project: providing services to taxonomists for standard genome sequencing and annotation.</title>
        <authorList>
            <consortium name="The Broad Institute Genomics Platform"/>
            <consortium name="The Broad Institute Genome Sequencing Center for Infectious Disease"/>
            <person name="Wu L."/>
            <person name="Ma J."/>
        </authorList>
    </citation>
    <scope>NUCLEOTIDE SEQUENCE [LARGE SCALE GENOMIC DNA]</scope>
    <source>
        <strain evidence="3">JCM 18459</strain>
    </source>
</reference>
<accession>A0ABP9PSF5</accession>
<gene>
    <name evidence="2" type="ORF">GCM10023340_30170</name>
</gene>
<evidence type="ECO:0000256" key="1">
    <source>
        <dbReference type="SAM" id="MobiDB-lite"/>
    </source>
</evidence>
<proteinExistence type="predicted"/>
<evidence type="ECO:0000313" key="3">
    <source>
        <dbReference type="Proteomes" id="UP001500221"/>
    </source>
</evidence>
<feature type="region of interest" description="Disordered" evidence="1">
    <location>
        <begin position="1"/>
        <end position="21"/>
    </location>
</feature>
<organism evidence="2 3">
    <name type="scientific">Nocardioides marinquilinus</name>
    <dbReference type="NCBI Taxonomy" id="1210400"/>
    <lineage>
        <taxon>Bacteria</taxon>
        <taxon>Bacillati</taxon>
        <taxon>Actinomycetota</taxon>
        <taxon>Actinomycetes</taxon>
        <taxon>Propionibacteriales</taxon>
        <taxon>Nocardioidaceae</taxon>
        <taxon>Nocardioides</taxon>
    </lineage>
</organism>
<protein>
    <recommendedName>
        <fullName evidence="4">DUF222 domain-containing protein</fullName>
    </recommendedName>
</protein>
<dbReference type="RefSeq" id="WP_345460100.1">
    <property type="nucleotide sequence ID" value="NZ_BAABKG010000003.1"/>
</dbReference>
<feature type="compositionally biased region" description="Basic and acidic residues" evidence="1">
    <location>
        <begin position="138"/>
        <end position="150"/>
    </location>
</feature>
<evidence type="ECO:0008006" key="4">
    <source>
        <dbReference type="Google" id="ProtNLM"/>
    </source>
</evidence>
<feature type="region of interest" description="Disordered" evidence="1">
    <location>
        <begin position="106"/>
        <end position="150"/>
    </location>
</feature>
<comment type="caution">
    <text evidence="2">The sequence shown here is derived from an EMBL/GenBank/DDBJ whole genome shotgun (WGS) entry which is preliminary data.</text>
</comment>
<evidence type="ECO:0000313" key="2">
    <source>
        <dbReference type="EMBL" id="GAA5151398.1"/>
    </source>
</evidence>
<keyword evidence="3" id="KW-1185">Reference proteome</keyword>
<name>A0ABP9PSF5_9ACTN</name>
<sequence length="150" mass="15456">MSDETPGSGTDGEHPDVGSVGEEAAKLFGALSTWARDAGGADLGAVAGAMAGSVSELGDHVATGAEECRWCPVCRAVHAVRELNPEVRTHLTSAASSLLQAASELLASLPQPTRERPAGAGEESGFEKIDLDGDDPDEHPHEHPHDRGAT</sequence>
<dbReference type="EMBL" id="BAABKG010000003">
    <property type="protein sequence ID" value="GAA5151398.1"/>
    <property type="molecule type" value="Genomic_DNA"/>
</dbReference>